<gene>
    <name evidence="5" type="ORF">NH26_00075</name>
</gene>
<dbReference type="GO" id="GO:0005524">
    <property type="term" value="F:ATP binding"/>
    <property type="evidence" value="ECO:0007669"/>
    <property type="project" value="UniProtKB-KW"/>
</dbReference>
<dbReference type="PANTHER" id="PTHR42781">
    <property type="entry name" value="SPERMIDINE/PUTRESCINE IMPORT ATP-BINDING PROTEIN POTA"/>
    <property type="match status" value="1"/>
</dbReference>
<comment type="caution">
    <text evidence="5">The sequence shown here is derived from an EMBL/GenBank/DDBJ whole genome shotgun (WGS) entry which is preliminary data.</text>
</comment>
<dbReference type="EMBL" id="JRYR02000001">
    <property type="protein sequence ID" value="OHX64848.1"/>
    <property type="molecule type" value="Genomic_DNA"/>
</dbReference>
<dbReference type="GO" id="GO:0016887">
    <property type="term" value="F:ATP hydrolysis activity"/>
    <property type="evidence" value="ECO:0007669"/>
    <property type="project" value="InterPro"/>
</dbReference>
<protein>
    <recommendedName>
        <fullName evidence="4">ABC transporter domain-containing protein</fullName>
    </recommendedName>
</protein>
<name>A0A1S1YUZ1_FLAPC</name>
<dbReference type="SMART" id="SM00382">
    <property type="entry name" value="AAA"/>
    <property type="match status" value="1"/>
</dbReference>
<sequence length="339" mass="38724">MSKRKTILRVENFVKSYEEGKLAVNHLSFDVKEGEVFALIGKSGCGKTTSLKLLSGQLRPDDGSAYIYGERILGPHERLLAGHDKIALVEQDYNLFNHQTVADNIKYPIRRSSKKYQDYRLKELLRICELEDYKDTRPKELSGGQKQRVAIARAIADEPPVLLLDEPFSHLDMAMRSDLRRMVKNIAIEANISVVFVTHDTHDALSMSDRIGVMSQGTILQTASPEEIYKQPLNAYAAHFFPHCNVLTSEELKAVGVNKEEGEYMARPEWLGVVEADHSDKTATLKHIDYFGNASYGQWEFEQGFSVWIHHDSFFTIKVGEKRNIILLDHVDWWKLQTK</sequence>
<dbReference type="RefSeq" id="WP_052432291.1">
    <property type="nucleotide sequence ID" value="NZ_JRYR02000001.1"/>
</dbReference>
<dbReference type="InterPro" id="IPR017871">
    <property type="entry name" value="ABC_transporter-like_CS"/>
</dbReference>
<dbReference type="Pfam" id="PF00005">
    <property type="entry name" value="ABC_tran"/>
    <property type="match status" value="1"/>
</dbReference>
<dbReference type="SUPFAM" id="SSF52540">
    <property type="entry name" value="P-loop containing nucleoside triphosphate hydrolases"/>
    <property type="match status" value="1"/>
</dbReference>
<evidence type="ECO:0000256" key="1">
    <source>
        <dbReference type="ARBA" id="ARBA00022448"/>
    </source>
</evidence>
<accession>A0A1S1YUZ1</accession>
<dbReference type="InterPro" id="IPR003593">
    <property type="entry name" value="AAA+_ATPase"/>
</dbReference>
<evidence type="ECO:0000259" key="4">
    <source>
        <dbReference type="PROSITE" id="PS50893"/>
    </source>
</evidence>
<evidence type="ECO:0000313" key="5">
    <source>
        <dbReference type="EMBL" id="OHX64848.1"/>
    </source>
</evidence>
<evidence type="ECO:0000313" key="6">
    <source>
        <dbReference type="Proteomes" id="UP000179797"/>
    </source>
</evidence>
<dbReference type="InterPro" id="IPR050093">
    <property type="entry name" value="ABC_SmlMolc_Importer"/>
</dbReference>
<dbReference type="InterPro" id="IPR027417">
    <property type="entry name" value="P-loop_NTPase"/>
</dbReference>
<feature type="domain" description="ABC transporter" evidence="4">
    <location>
        <begin position="8"/>
        <end position="241"/>
    </location>
</feature>
<evidence type="ECO:0000256" key="3">
    <source>
        <dbReference type="ARBA" id="ARBA00022840"/>
    </source>
</evidence>
<keyword evidence="3" id="KW-0067">ATP-binding</keyword>
<dbReference type="PROSITE" id="PS00211">
    <property type="entry name" value="ABC_TRANSPORTER_1"/>
    <property type="match status" value="1"/>
</dbReference>
<reference evidence="5 6" key="1">
    <citation type="journal article" date="2012" name="Int. J. Syst. Evol. Microbiol.">
        <title>Flammeovirga pacifica sp. nov., isolated from deep-sea sediment.</title>
        <authorList>
            <person name="Xu H."/>
            <person name="Fu Y."/>
            <person name="Yang N."/>
            <person name="Ding Z."/>
            <person name="Lai Q."/>
            <person name="Zeng R."/>
        </authorList>
    </citation>
    <scope>NUCLEOTIDE SEQUENCE [LARGE SCALE GENOMIC DNA]</scope>
    <source>
        <strain evidence="6">DSM 24597 / LMG 26175 / WPAGA1</strain>
    </source>
</reference>
<keyword evidence="6" id="KW-1185">Reference proteome</keyword>
<proteinExistence type="predicted"/>
<evidence type="ECO:0000256" key="2">
    <source>
        <dbReference type="ARBA" id="ARBA00022741"/>
    </source>
</evidence>
<dbReference type="Proteomes" id="UP000179797">
    <property type="component" value="Unassembled WGS sequence"/>
</dbReference>
<dbReference type="PROSITE" id="PS50893">
    <property type="entry name" value="ABC_TRANSPORTER_2"/>
    <property type="match status" value="1"/>
</dbReference>
<dbReference type="Gene3D" id="3.40.50.300">
    <property type="entry name" value="P-loop containing nucleotide triphosphate hydrolases"/>
    <property type="match status" value="1"/>
</dbReference>
<keyword evidence="2" id="KW-0547">Nucleotide-binding</keyword>
<dbReference type="STRING" id="915059.NH26_00075"/>
<dbReference type="InterPro" id="IPR003439">
    <property type="entry name" value="ABC_transporter-like_ATP-bd"/>
</dbReference>
<dbReference type="OrthoDB" id="1114670at2"/>
<keyword evidence="1" id="KW-0813">Transport</keyword>
<dbReference type="PANTHER" id="PTHR42781:SF4">
    <property type="entry name" value="SPERMIDINE_PUTRESCINE IMPORT ATP-BINDING PROTEIN POTA"/>
    <property type="match status" value="1"/>
</dbReference>
<organism evidence="5 6">
    <name type="scientific">Flammeovirga pacifica</name>
    <dbReference type="NCBI Taxonomy" id="915059"/>
    <lineage>
        <taxon>Bacteria</taxon>
        <taxon>Pseudomonadati</taxon>
        <taxon>Bacteroidota</taxon>
        <taxon>Cytophagia</taxon>
        <taxon>Cytophagales</taxon>
        <taxon>Flammeovirgaceae</taxon>
        <taxon>Flammeovirga</taxon>
    </lineage>
</organism>
<dbReference type="AlphaFoldDB" id="A0A1S1YUZ1"/>